<dbReference type="InterPro" id="IPR036116">
    <property type="entry name" value="FN3_sf"/>
</dbReference>
<sequence length="373" mass="42337">MSYTSIHRCRGRSAPTLMRLLLPLFLMGHVFAKEPPEVDCLVVHLKYVSCSWNKQGTPGVNYTFYSRFHNDKEFLYCTDYVSENNVNVGCNVPYDKLIEKRFETYLTKLVDGSRTDQASGVPQKHNLKDKVLLAPPVNLTVKNESDSNLWFYWNQTYSNCVDSEVRFRTNNNNWETSKVSTARQSFCINLPSSNSRYEMQVRSKMGSNCGGSPNWSDWSEPVVWGSHNSTDNTQKNLISVWTPVLYVVGVITLIILVMMLLHYERLRIILIPVVPKPSLNHRDMENWFQSSKGLNFEDFKANYNERACPVREYCQVSQSDSESSGGSTCSVTTNQTDCSVSIPVNESEDVSTPCSTSTSSITDSSEKELHISV</sequence>
<dbReference type="Proteomes" id="UP000265040">
    <property type="component" value="Chromosome 14"/>
</dbReference>
<dbReference type="Gene3D" id="2.60.40.10">
    <property type="entry name" value="Immunoglobulins"/>
    <property type="match status" value="2"/>
</dbReference>
<dbReference type="GeneTree" id="ENSGT00940000164309"/>
<keyword evidence="8" id="KW-0325">Glycoprotein</keyword>
<accession>A0AAQ6IKA3</accession>
<evidence type="ECO:0000313" key="13">
    <source>
        <dbReference type="Ensembl" id="ENSATEP00000073983.1"/>
    </source>
</evidence>
<keyword evidence="14" id="KW-1185">Reference proteome</keyword>
<evidence type="ECO:0000256" key="3">
    <source>
        <dbReference type="ARBA" id="ARBA00022729"/>
    </source>
</evidence>
<keyword evidence="5 10" id="KW-0472">Membrane</keyword>
<dbReference type="Ensembl" id="ENSATET00000046381.2">
    <property type="protein sequence ID" value="ENSATEP00000044388.2"/>
    <property type="gene ID" value="ENSATEG00000028363.2"/>
</dbReference>
<dbReference type="FunFam" id="2.60.40.10:FF:000754">
    <property type="entry name" value="Cytokine receptor common subunit gamma"/>
    <property type="match status" value="1"/>
</dbReference>
<keyword evidence="3 11" id="KW-0732">Signal</keyword>
<dbReference type="PROSITE" id="PS50853">
    <property type="entry name" value="FN3"/>
    <property type="match status" value="1"/>
</dbReference>
<keyword evidence="6" id="KW-1015">Disulfide bond</keyword>
<protein>
    <recommendedName>
        <fullName evidence="12">Fibronectin type-III domain-containing protein</fullName>
    </recommendedName>
</protein>
<dbReference type="SUPFAM" id="SSF49265">
    <property type="entry name" value="Fibronectin type III"/>
    <property type="match status" value="2"/>
</dbReference>
<dbReference type="PANTHER" id="PTHR23037">
    <property type="entry name" value="CYTOKINE RECEPTOR"/>
    <property type="match status" value="1"/>
</dbReference>
<evidence type="ECO:0000256" key="1">
    <source>
        <dbReference type="ARBA" id="ARBA00004479"/>
    </source>
</evidence>
<evidence type="ECO:0000256" key="8">
    <source>
        <dbReference type="ARBA" id="ARBA00023180"/>
    </source>
</evidence>
<evidence type="ECO:0000256" key="5">
    <source>
        <dbReference type="ARBA" id="ARBA00023136"/>
    </source>
</evidence>
<dbReference type="AlphaFoldDB" id="A0AAQ6IKA3"/>
<evidence type="ECO:0000313" key="14">
    <source>
        <dbReference type="Proteomes" id="UP000265040"/>
    </source>
</evidence>
<dbReference type="Pfam" id="PF21604">
    <property type="entry name" value="CRLF2_D1"/>
    <property type="match status" value="1"/>
</dbReference>
<reference evidence="13" key="2">
    <citation type="submission" date="2025-05" db="UniProtKB">
        <authorList>
            <consortium name="Ensembl"/>
        </authorList>
    </citation>
    <scope>IDENTIFICATION</scope>
</reference>
<dbReference type="InterPro" id="IPR003961">
    <property type="entry name" value="FN3_dom"/>
</dbReference>
<evidence type="ECO:0000256" key="11">
    <source>
        <dbReference type="SAM" id="SignalP"/>
    </source>
</evidence>
<dbReference type="InterPro" id="IPR013783">
    <property type="entry name" value="Ig-like_fold"/>
</dbReference>
<dbReference type="GO" id="GO:0009897">
    <property type="term" value="C:external side of plasma membrane"/>
    <property type="evidence" value="ECO:0007669"/>
    <property type="project" value="TreeGrafter"/>
</dbReference>
<feature type="compositionally biased region" description="Low complexity" evidence="9">
    <location>
        <begin position="351"/>
        <end position="363"/>
    </location>
</feature>
<dbReference type="InterPro" id="IPR048651">
    <property type="entry name" value="CRLF2-like_D1"/>
</dbReference>
<evidence type="ECO:0000256" key="2">
    <source>
        <dbReference type="ARBA" id="ARBA00022692"/>
    </source>
</evidence>
<evidence type="ECO:0000259" key="12">
    <source>
        <dbReference type="PROSITE" id="PS50853"/>
    </source>
</evidence>
<dbReference type="PANTHER" id="PTHR23037:SF35">
    <property type="entry name" value="FIBRONECTIN TYPE-III DOMAIN-CONTAINING PROTEIN"/>
    <property type="match status" value="1"/>
</dbReference>
<evidence type="ECO:0000256" key="7">
    <source>
        <dbReference type="ARBA" id="ARBA00023170"/>
    </source>
</evidence>
<feature type="chain" id="PRO_5044712481" description="Fibronectin type-III domain-containing protein" evidence="11">
    <location>
        <begin position="33"/>
        <end position="373"/>
    </location>
</feature>
<dbReference type="GO" id="GO:0004896">
    <property type="term" value="F:cytokine receptor activity"/>
    <property type="evidence" value="ECO:0007669"/>
    <property type="project" value="TreeGrafter"/>
</dbReference>
<evidence type="ECO:0000256" key="6">
    <source>
        <dbReference type="ARBA" id="ARBA00023157"/>
    </source>
</evidence>
<evidence type="ECO:0000256" key="10">
    <source>
        <dbReference type="SAM" id="Phobius"/>
    </source>
</evidence>
<feature type="transmembrane region" description="Helical" evidence="10">
    <location>
        <begin position="240"/>
        <end position="261"/>
    </location>
</feature>
<feature type="compositionally biased region" description="Basic and acidic residues" evidence="9">
    <location>
        <begin position="364"/>
        <end position="373"/>
    </location>
</feature>
<keyword evidence="7" id="KW-0675">Receptor</keyword>
<feature type="domain" description="Fibronectin type-III" evidence="12">
    <location>
        <begin position="135"/>
        <end position="233"/>
    </location>
</feature>
<keyword evidence="2 10" id="KW-0812">Transmembrane</keyword>
<reference evidence="13 14" key="1">
    <citation type="submission" date="2021-04" db="EMBL/GenBank/DDBJ databases">
        <authorList>
            <consortium name="Wellcome Sanger Institute Data Sharing"/>
        </authorList>
    </citation>
    <scope>NUCLEOTIDE SEQUENCE [LARGE SCALE GENOMIC DNA]</scope>
</reference>
<feature type="signal peptide" evidence="11">
    <location>
        <begin position="1"/>
        <end position="32"/>
    </location>
</feature>
<feature type="region of interest" description="Disordered" evidence="9">
    <location>
        <begin position="345"/>
        <end position="373"/>
    </location>
</feature>
<proteinExistence type="predicted"/>
<keyword evidence="4 10" id="KW-1133">Transmembrane helix</keyword>
<dbReference type="Ensembl" id="ENSATET00000074859.1">
    <property type="protein sequence ID" value="ENSATEP00000073983.1"/>
    <property type="gene ID" value="ENSATEG00000028363.2"/>
</dbReference>
<organism evidence="13 14">
    <name type="scientific">Anabas testudineus</name>
    <name type="common">Climbing perch</name>
    <name type="synonym">Anthias testudineus</name>
    <dbReference type="NCBI Taxonomy" id="64144"/>
    <lineage>
        <taxon>Eukaryota</taxon>
        <taxon>Metazoa</taxon>
        <taxon>Chordata</taxon>
        <taxon>Craniata</taxon>
        <taxon>Vertebrata</taxon>
        <taxon>Euteleostomi</taxon>
        <taxon>Actinopterygii</taxon>
        <taxon>Neopterygii</taxon>
        <taxon>Teleostei</taxon>
        <taxon>Neoteleostei</taxon>
        <taxon>Acanthomorphata</taxon>
        <taxon>Anabantaria</taxon>
        <taxon>Anabantiformes</taxon>
        <taxon>Anabantoidei</taxon>
        <taxon>Anabantidae</taxon>
        <taxon>Anabas</taxon>
    </lineage>
</organism>
<comment type="subcellular location">
    <subcellularLocation>
        <location evidence="1">Membrane</location>
        <topology evidence="1">Single-pass type I membrane protein</topology>
    </subcellularLocation>
</comment>
<evidence type="ECO:0000256" key="9">
    <source>
        <dbReference type="SAM" id="MobiDB-lite"/>
    </source>
</evidence>
<name>A0AAQ6IKA3_ANATE</name>
<evidence type="ECO:0000256" key="4">
    <source>
        <dbReference type="ARBA" id="ARBA00022989"/>
    </source>
</evidence>